<dbReference type="Proteomes" id="UP000306102">
    <property type="component" value="Unassembled WGS sequence"/>
</dbReference>
<feature type="domain" description="Plastocyanin-like" evidence="4">
    <location>
        <begin position="91"/>
        <end position="116"/>
    </location>
</feature>
<protein>
    <recommendedName>
        <fullName evidence="4">Plastocyanin-like domain-containing protein</fullName>
    </recommendedName>
</protein>
<dbReference type="Gene3D" id="2.60.40.420">
    <property type="entry name" value="Cupredoxins - blue copper proteins"/>
    <property type="match status" value="1"/>
</dbReference>
<evidence type="ECO:0000256" key="3">
    <source>
        <dbReference type="ARBA" id="ARBA00023008"/>
    </source>
</evidence>
<proteinExistence type="inferred from homology"/>
<keyword evidence="3" id="KW-0186">Copper</keyword>
<dbReference type="GO" id="GO:0005507">
    <property type="term" value="F:copper ion binding"/>
    <property type="evidence" value="ECO:0007669"/>
    <property type="project" value="InterPro"/>
</dbReference>
<name>A0A4S4D4U2_CAMSN</name>
<evidence type="ECO:0000256" key="1">
    <source>
        <dbReference type="ARBA" id="ARBA00010609"/>
    </source>
</evidence>
<gene>
    <name evidence="5" type="ORF">TEA_014270</name>
</gene>
<dbReference type="EMBL" id="SDRB02012572">
    <property type="protein sequence ID" value="THF97369.1"/>
    <property type="molecule type" value="Genomic_DNA"/>
</dbReference>
<evidence type="ECO:0000256" key="2">
    <source>
        <dbReference type="ARBA" id="ARBA00022723"/>
    </source>
</evidence>
<evidence type="ECO:0000313" key="5">
    <source>
        <dbReference type="EMBL" id="THF97369.1"/>
    </source>
</evidence>
<dbReference type="InterPro" id="IPR011706">
    <property type="entry name" value="Cu-oxidase_C"/>
</dbReference>
<evidence type="ECO:0000313" key="6">
    <source>
        <dbReference type="Proteomes" id="UP000306102"/>
    </source>
</evidence>
<reference evidence="5 6" key="1">
    <citation type="journal article" date="2018" name="Proc. Natl. Acad. Sci. U.S.A.">
        <title>Draft genome sequence of Camellia sinensis var. sinensis provides insights into the evolution of the tea genome and tea quality.</title>
        <authorList>
            <person name="Wei C."/>
            <person name="Yang H."/>
            <person name="Wang S."/>
            <person name="Zhao J."/>
            <person name="Liu C."/>
            <person name="Gao L."/>
            <person name="Xia E."/>
            <person name="Lu Y."/>
            <person name="Tai Y."/>
            <person name="She G."/>
            <person name="Sun J."/>
            <person name="Cao H."/>
            <person name="Tong W."/>
            <person name="Gao Q."/>
            <person name="Li Y."/>
            <person name="Deng W."/>
            <person name="Jiang X."/>
            <person name="Wang W."/>
            <person name="Chen Q."/>
            <person name="Zhang S."/>
            <person name="Li H."/>
            <person name="Wu J."/>
            <person name="Wang P."/>
            <person name="Li P."/>
            <person name="Shi C."/>
            <person name="Zheng F."/>
            <person name="Jian J."/>
            <person name="Huang B."/>
            <person name="Shan D."/>
            <person name="Shi M."/>
            <person name="Fang C."/>
            <person name="Yue Y."/>
            <person name="Li F."/>
            <person name="Li D."/>
            <person name="Wei S."/>
            <person name="Han B."/>
            <person name="Jiang C."/>
            <person name="Yin Y."/>
            <person name="Xia T."/>
            <person name="Zhang Z."/>
            <person name="Bennetzen J.L."/>
            <person name="Zhao S."/>
            <person name="Wan X."/>
        </authorList>
    </citation>
    <scope>NUCLEOTIDE SEQUENCE [LARGE SCALE GENOMIC DNA]</scope>
    <source>
        <strain evidence="6">cv. Shuchazao</strain>
        <tissue evidence="5">Leaf</tissue>
    </source>
</reference>
<dbReference type="InterPro" id="IPR002355">
    <property type="entry name" value="Cu_oxidase_Cu_BS"/>
</dbReference>
<keyword evidence="2" id="KW-0479">Metal-binding</keyword>
<dbReference type="PROSITE" id="PS00080">
    <property type="entry name" value="MULTICOPPER_OXIDASE2"/>
    <property type="match status" value="1"/>
</dbReference>
<dbReference type="GO" id="GO:0016491">
    <property type="term" value="F:oxidoreductase activity"/>
    <property type="evidence" value="ECO:0007669"/>
    <property type="project" value="InterPro"/>
</dbReference>
<dbReference type="SUPFAM" id="SSF49503">
    <property type="entry name" value="Cupredoxins"/>
    <property type="match status" value="1"/>
</dbReference>
<dbReference type="InterPro" id="IPR008972">
    <property type="entry name" value="Cupredoxin"/>
</dbReference>
<dbReference type="Pfam" id="PF07731">
    <property type="entry name" value="Cu-oxidase_2"/>
    <property type="match status" value="1"/>
</dbReference>
<comment type="similarity">
    <text evidence="1">Belongs to the multicopper oxidase family.</text>
</comment>
<sequence>MVGSIIVRSHGSSHDHTLGWVGGKGCWDRVFGDNEHNWRAEQSRSHRRRQLMIQSLSADVARPSLAMCLNVIGSLCHVGFQLFWTSPAELCVWLWHCHLLRHLTWGMKTVFIVRNGETPDTSILDPPSMPSCKDKFVNYIEDFKDSDVVQPIRISRM</sequence>
<dbReference type="AlphaFoldDB" id="A0A4S4D4U2"/>
<keyword evidence="6" id="KW-1185">Reference proteome</keyword>
<organism evidence="5 6">
    <name type="scientific">Camellia sinensis var. sinensis</name>
    <name type="common">China tea</name>
    <dbReference type="NCBI Taxonomy" id="542762"/>
    <lineage>
        <taxon>Eukaryota</taxon>
        <taxon>Viridiplantae</taxon>
        <taxon>Streptophyta</taxon>
        <taxon>Embryophyta</taxon>
        <taxon>Tracheophyta</taxon>
        <taxon>Spermatophyta</taxon>
        <taxon>Magnoliopsida</taxon>
        <taxon>eudicotyledons</taxon>
        <taxon>Gunneridae</taxon>
        <taxon>Pentapetalae</taxon>
        <taxon>asterids</taxon>
        <taxon>Ericales</taxon>
        <taxon>Theaceae</taxon>
        <taxon>Camellia</taxon>
    </lineage>
</organism>
<evidence type="ECO:0000259" key="4">
    <source>
        <dbReference type="Pfam" id="PF07731"/>
    </source>
</evidence>
<accession>A0A4S4D4U2</accession>
<dbReference type="STRING" id="542762.A0A4S4D4U2"/>
<comment type="caution">
    <text evidence="5">The sequence shown here is derived from an EMBL/GenBank/DDBJ whole genome shotgun (WGS) entry which is preliminary data.</text>
</comment>